<proteinExistence type="predicted"/>
<feature type="compositionally biased region" description="Polar residues" evidence="1">
    <location>
        <begin position="154"/>
        <end position="164"/>
    </location>
</feature>
<dbReference type="OrthoDB" id="10043391at2759"/>
<dbReference type="Pfam" id="PF01822">
    <property type="entry name" value="WSC"/>
    <property type="match status" value="1"/>
</dbReference>
<feature type="domain" description="WSC" evidence="2">
    <location>
        <begin position="1"/>
        <end position="84"/>
    </location>
</feature>
<evidence type="ECO:0000259" key="2">
    <source>
        <dbReference type="PROSITE" id="PS51212"/>
    </source>
</evidence>
<feature type="region of interest" description="Disordered" evidence="1">
    <location>
        <begin position="142"/>
        <end position="164"/>
    </location>
</feature>
<accession>A0A8S3U875</accession>
<reference evidence="3" key="1">
    <citation type="submission" date="2021-03" db="EMBL/GenBank/DDBJ databases">
        <authorList>
            <person name="Bekaert M."/>
        </authorList>
    </citation>
    <scope>NUCLEOTIDE SEQUENCE</scope>
</reference>
<evidence type="ECO:0000313" key="3">
    <source>
        <dbReference type="EMBL" id="CAG2238354.1"/>
    </source>
</evidence>
<name>A0A8S3U875_MYTED</name>
<organism evidence="3 4">
    <name type="scientific">Mytilus edulis</name>
    <name type="common">Blue mussel</name>
    <dbReference type="NCBI Taxonomy" id="6550"/>
    <lineage>
        <taxon>Eukaryota</taxon>
        <taxon>Metazoa</taxon>
        <taxon>Spiralia</taxon>
        <taxon>Lophotrochozoa</taxon>
        <taxon>Mollusca</taxon>
        <taxon>Bivalvia</taxon>
        <taxon>Autobranchia</taxon>
        <taxon>Pteriomorphia</taxon>
        <taxon>Mytilida</taxon>
        <taxon>Mytiloidea</taxon>
        <taxon>Mytilidae</taxon>
        <taxon>Mytilinae</taxon>
        <taxon>Mytilus</taxon>
    </lineage>
</organism>
<dbReference type="Proteomes" id="UP000683360">
    <property type="component" value="Unassembled WGS sequence"/>
</dbReference>
<dbReference type="PROSITE" id="PS51212">
    <property type="entry name" value="WSC"/>
    <property type="match status" value="1"/>
</dbReference>
<sequence length="209" mass="22366">MPYERLNGGGSMTNDICVTHCCLTLDSATYSGTEASYVCFCSNVASTDNFVRRDPAGIKCDYPCDGNTTEMCGGSWSLSVYKIETDNSPSTETTTNIPTIIEISKLPPELTTEATIEGNSPSTERTLTTYTRTTNDISTRTLKVSTESTERGKSSSTETTTNAPTAIDISTSTTKQSNSPSATYIQELPVDATEGSNNCMCPCGNVFVL</sequence>
<dbReference type="EMBL" id="CAJPWZ010002425">
    <property type="protein sequence ID" value="CAG2238354.1"/>
    <property type="molecule type" value="Genomic_DNA"/>
</dbReference>
<protein>
    <recommendedName>
        <fullName evidence="2">WSC domain-containing protein</fullName>
    </recommendedName>
</protein>
<keyword evidence="4" id="KW-1185">Reference proteome</keyword>
<dbReference type="InterPro" id="IPR002889">
    <property type="entry name" value="WSC_carb-bd"/>
</dbReference>
<evidence type="ECO:0000256" key="1">
    <source>
        <dbReference type="SAM" id="MobiDB-lite"/>
    </source>
</evidence>
<dbReference type="AlphaFoldDB" id="A0A8S3U875"/>
<comment type="caution">
    <text evidence="3">The sequence shown here is derived from an EMBL/GenBank/DDBJ whole genome shotgun (WGS) entry which is preliminary data.</text>
</comment>
<evidence type="ECO:0000313" key="4">
    <source>
        <dbReference type="Proteomes" id="UP000683360"/>
    </source>
</evidence>
<gene>
    <name evidence="3" type="ORF">MEDL_50765</name>
</gene>